<dbReference type="Proteomes" id="UP000316473">
    <property type="component" value="Chromosome"/>
</dbReference>
<dbReference type="InterPro" id="IPR011611">
    <property type="entry name" value="PfkB_dom"/>
</dbReference>
<evidence type="ECO:0000259" key="4">
    <source>
        <dbReference type="Pfam" id="PF00294"/>
    </source>
</evidence>
<name>A0A4Y1YNE3_9PROT</name>
<dbReference type="AlphaFoldDB" id="A0A4Y1YNE3"/>
<reference evidence="5 6" key="1">
    <citation type="submission" date="2019-06" db="EMBL/GenBank/DDBJ databases">
        <title>Nitrosomonas stercoris KYUHI-S whole genome shotgun sequence.</title>
        <authorList>
            <person name="Nakagawa T."/>
            <person name="Tsuchiya Y."/>
            <person name="Takahashi R."/>
        </authorList>
    </citation>
    <scope>NUCLEOTIDE SEQUENCE [LARGE SCALE GENOMIC DNA]</scope>
    <source>
        <strain evidence="5 6">KYUHI-S</strain>
    </source>
</reference>
<dbReference type="PANTHER" id="PTHR43085:SF57">
    <property type="entry name" value="CARBOHYDRATE KINASE PFKB DOMAIN-CONTAINING PROTEIN"/>
    <property type="match status" value="1"/>
</dbReference>
<dbReference type="InterPro" id="IPR029056">
    <property type="entry name" value="Ribokinase-like"/>
</dbReference>
<comment type="similarity">
    <text evidence="1">Belongs to the carbohydrate kinase PfkB family.</text>
</comment>
<keyword evidence="6" id="KW-1185">Reference proteome</keyword>
<gene>
    <name evidence="5" type="ORF">Nstercoris_01930</name>
</gene>
<evidence type="ECO:0000256" key="1">
    <source>
        <dbReference type="ARBA" id="ARBA00010688"/>
    </source>
</evidence>
<evidence type="ECO:0000313" key="5">
    <source>
        <dbReference type="EMBL" id="BBL35656.1"/>
    </source>
</evidence>
<organism evidence="5 6">
    <name type="scientific">Nitrosomonas stercoris</name>
    <dbReference type="NCBI Taxonomy" id="1444684"/>
    <lineage>
        <taxon>Bacteria</taxon>
        <taxon>Pseudomonadati</taxon>
        <taxon>Pseudomonadota</taxon>
        <taxon>Betaproteobacteria</taxon>
        <taxon>Nitrosomonadales</taxon>
        <taxon>Nitrosomonadaceae</taxon>
        <taxon>Nitrosomonas</taxon>
    </lineage>
</organism>
<evidence type="ECO:0000256" key="3">
    <source>
        <dbReference type="ARBA" id="ARBA00022777"/>
    </source>
</evidence>
<dbReference type="PANTHER" id="PTHR43085">
    <property type="entry name" value="HEXOKINASE FAMILY MEMBER"/>
    <property type="match status" value="1"/>
</dbReference>
<dbReference type="CDD" id="cd01167">
    <property type="entry name" value="bac_FRK"/>
    <property type="match status" value="1"/>
</dbReference>
<protein>
    <submittedName>
        <fullName evidence="5">Fructokinase</fullName>
    </submittedName>
</protein>
<dbReference type="Pfam" id="PF00294">
    <property type="entry name" value="PfkB"/>
    <property type="match status" value="1"/>
</dbReference>
<proteinExistence type="inferred from homology"/>
<evidence type="ECO:0000313" key="6">
    <source>
        <dbReference type="Proteomes" id="UP000316473"/>
    </source>
</evidence>
<dbReference type="KEGG" id="nst:Nstercoris_01930"/>
<accession>A0A4Y1YNE3</accession>
<dbReference type="InterPro" id="IPR050306">
    <property type="entry name" value="PfkB_Carbo_kinase"/>
</dbReference>
<feature type="domain" description="Carbohydrate kinase PfkB" evidence="4">
    <location>
        <begin position="29"/>
        <end position="293"/>
    </location>
</feature>
<dbReference type="GO" id="GO:0016301">
    <property type="term" value="F:kinase activity"/>
    <property type="evidence" value="ECO:0007669"/>
    <property type="project" value="UniProtKB-KW"/>
</dbReference>
<keyword evidence="2" id="KW-0808">Transferase</keyword>
<dbReference type="EMBL" id="AP019755">
    <property type="protein sequence ID" value="BBL35656.1"/>
    <property type="molecule type" value="Genomic_DNA"/>
</dbReference>
<dbReference type="Gene3D" id="3.40.1190.20">
    <property type="match status" value="1"/>
</dbReference>
<keyword evidence="3 5" id="KW-0418">Kinase</keyword>
<sequence>MSTDQRGTTSQNIVLFGEVLADVFPDGPVMGGAPFNVGYHLQAFGLCPILITRTGNDALRQKLMQLMDAANMPTIGVQYDTQYPTGQVQVKPLENGHKFNILANQAYDFIDSEVAGDTAAINQPQLVYFGTLAQRNSTSAIALAEILRRTSQALRLLDINLREPWYRPETIRYSFSQANHVKVNEDELAKLPGLLSFPGKSPRDNAAYLLETFQLKTLLVTRGAAGAWLLDHTGHYSETSGIEGVTIIDTVGAGDGFCAVFILGLLLNWSHHLTLQRANQFAAALCGIRGAIPQSSKFYDNFLKDWKLS</sequence>
<evidence type="ECO:0000256" key="2">
    <source>
        <dbReference type="ARBA" id="ARBA00022679"/>
    </source>
</evidence>
<dbReference type="SUPFAM" id="SSF53613">
    <property type="entry name" value="Ribokinase-like"/>
    <property type="match status" value="1"/>
</dbReference>